<evidence type="ECO:0000313" key="1">
    <source>
        <dbReference type="EMBL" id="NYG35514.1"/>
    </source>
</evidence>
<dbReference type="AlphaFoldDB" id="A0A7Y9R4M1"/>
<organism evidence="1 2">
    <name type="scientific">Sphaerotilus montanus</name>
    <dbReference type="NCBI Taxonomy" id="522889"/>
    <lineage>
        <taxon>Bacteria</taxon>
        <taxon>Pseudomonadati</taxon>
        <taxon>Pseudomonadota</taxon>
        <taxon>Betaproteobacteria</taxon>
        <taxon>Burkholderiales</taxon>
        <taxon>Sphaerotilaceae</taxon>
        <taxon>Sphaerotilus</taxon>
    </lineage>
</organism>
<dbReference type="Proteomes" id="UP000518288">
    <property type="component" value="Unassembled WGS sequence"/>
</dbReference>
<dbReference type="Pfam" id="PF26611">
    <property type="entry name" value="MAD7"/>
    <property type="match status" value="1"/>
</dbReference>
<protein>
    <submittedName>
        <fullName evidence="1">Uncharacterized protein</fullName>
    </submittedName>
</protein>
<proteinExistence type="predicted"/>
<dbReference type="RefSeq" id="WP_179636398.1">
    <property type="nucleotide sequence ID" value="NZ_JACCFH010000002.1"/>
</dbReference>
<accession>A0A7Y9R4M1</accession>
<dbReference type="InterPro" id="IPR058120">
    <property type="entry name" value="MADS7"/>
</dbReference>
<keyword evidence="2" id="KW-1185">Reference proteome</keyword>
<dbReference type="EMBL" id="JACCFH010000002">
    <property type="protein sequence ID" value="NYG35514.1"/>
    <property type="molecule type" value="Genomic_DNA"/>
</dbReference>
<sequence>MSAGERTVKAIAEEVLGSQRVRAFWTANHYGVLPIAAQSYDIGAILPAVLYMTRWGHRRGKGRFGATFSLQVDDKLQVPTISSVASALEAATESRLSGFGGEIGRAVLGDLLQTWCLENRSHATGHDEPVQRVYPAHYLASWIDLPGTIAHLRQVPEMLVALLADQPDGEWLEIGRNTAAFPIGVACTENPLLKVFGRHMGVRGRFVSDVSADRYDDAQAHDASIDELLMVRLAEACGGAPLKARGSDGSDRIANRLPLARRAASVLRADLMQFIGHHGQTIPRPLLMPMLEAGIALGLTQVILSTSALLSDWERSGQVQALDQQRPWPLFVDASQGQDRRLREVSEMCTGETLRRHERLAVTMMVLRVLEDRVRVDRKLRDQLPTADRDSTALVNLLGDVLHERHPRSQAIADAIDEDAMRLAEALSQEGQVPDIVERLREGQSHPAIRLGEALCQLMGDKLQRGNHAQALESALMTDSPHGLATKRRVYRAQPGGHRESQDLRAVVLQAPMLDFLVHRFLADGGSMLSLPGFLRRMREDHGLYIDQQPPGQSISQQLLADNKRFLERRLRDLGLLIGVNDAEGMKQIKPRYDREVNTHAA</sequence>
<evidence type="ECO:0000313" key="2">
    <source>
        <dbReference type="Proteomes" id="UP000518288"/>
    </source>
</evidence>
<gene>
    <name evidence="1" type="ORF">BDD16_004576</name>
</gene>
<name>A0A7Y9R4M1_9BURK</name>
<comment type="caution">
    <text evidence="1">The sequence shown here is derived from an EMBL/GenBank/DDBJ whole genome shotgun (WGS) entry which is preliminary data.</text>
</comment>
<reference evidence="1 2" key="1">
    <citation type="submission" date="2020-07" db="EMBL/GenBank/DDBJ databases">
        <title>Genomic Encyclopedia of Archaeal and Bacterial Type Strains, Phase II (KMG-II): from individual species to whole genera.</title>
        <authorList>
            <person name="Goeker M."/>
        </authorList>
    </citation>
    <scope>NUCLEOTIDE SEQUENCE [LARGE SCALE GENOMIC DNA]</scope>
    <source>
        <strain evidence="1 2">DSM 21226</strain>
    </source>
</reference>